<organism evidence="2">
    <name type="scientific">marine metagenome</name>
    <dbReference type="NCBI Taxonomy" id="408172"/>
    <lineage>
        <taxon>unclassified sequences</taxon>
        <taxon>metagenomes</taxon>
        <taxon>ecological metagenomes</taxon>
    </lineage>
</organism>
<dbReference type="PIRSF" id="PIRSF028103">
    <property type="entry name" value="GcvR"/>
    <property type="match status" value="1"/>
</dbReference>
<dbReference type="SUPFAM" id="SSF55021">
    <property type="entry name" value="ACT-like"/>
    <property type="match status" value="2"/>
</dbReference>
<dbReference type="PANTHER" id="PTHR34875">
    <property type="entry name" value="UPF0237 PROTEIN MJ1558"/>
    <property type="match status" value="1"/>
</dbReference>
<dbReference type="EMBL" id="UINC01005842">
    <property type="protein sequence ID" value="SVA23878.1"/>
    <property type="molecule type" value="Genomic_DNA"/>
</dbReference>
<evidence type="ECO:0000259" key="1">
    <source>
        <dbReference type="PROSITE" id="PS51671"/>
    </source>
</evidence>
<feature type="domain" description="ACT" evidence="1">
    <location>
        <begin position="5"/>
        <end position="78"/>
    </location>
</feature>
<dbReference type="GO" id="GO:0006355">
    <property type="term" value="P:regulation of DNA-templated transcription"/>
    <property type="evidence" value="ECO:0007669"/>
    <property type="project" value="InterPro"/>
</dbReference>
<reference evidence="2" key="1">
    <citation type="submission" date="2018-05" db="EMBL/GenBank/DDBJ databases">
        <authorList>
            <person name="Lanie J.A."/>
            <person name="Ng W.-L."/>
            <person name="Kazmierczak K.M."/>
            <person name="Andrzejewski T.M."/>
            <person name="Davidsen T.M."/>
            <person name="Wayne K.J."/>
            <person name="Tettelin H."/>
            <person name="Glass J.I."/>
            <person name="Rusch D."/>
            <person name="Podicherti R."/>
            <person name="Tsui H.-C.T."/>
            <person name="Winkler M.E."/>
        </authorList>
    </citation>
    <scope>NUCLEOTIDE SEQUENCE</scope>
</reference>
<accession>A0A381U8K4</accession>
<name>A0A381U8K4_9ZZZZ</name>
<proteinExistence type="predicted"/>
<protein>
    <recommendedName>
        <fullName evidence="1">ACT domain-containing protein</fullName>
    </recommendedName>
</protein>
<dbReference type="PROSITE" id="PS51671">
    <property type="entry name" value="ACT"/>
    <property type="match status" value="1"/>
</dbReference>
<evidence type="ECO:0000313" key="2">
    <source>
        <dbReference type="EMBL" id="SVA23878.1"/>
    </source>
</evidence>
<dbReference type="Pfam" id="PF13740">
    <property type="entry name" value="ACT_6"/>
    <property type="match status" value="1"/>
</dbReference>
<dbReference type="InterPro" id="IPR045865">
    <property type="entry name" value="ACT-like_dom_sf"/>
</dbReference>
<dbReference type="Gene3D" id="3.30.70.260">
    <property type="match status" value="2"/>
</dbReference>
<dbReference type="InterPro" id="IPR016867">
    <property type="entry name" value="GcvR"/>
</dbReference>
<dbReference type="InterPro" id="IPR002912">
    <property type="entry name" value="ACT_dom"/>
</dbReference>
<gene>
    <name evidence="2" type="ORF">METZ01_LOCUS76732</name>
</gene>
<dbReference type="AlphaFoldDB" id="A0A381U8K4"/>
<sequence>MHSLIISAVGSDRPGIVSELSGTITSHGGNIEKSRMTRLGSDFTIIMLVTVDPKWEESLVVALQAIKELSITTKGTKPNTVIAGENCKDTAGENCQISLSGADNEGIVKVLSKYLEEKSINIIEMDTHISQAPISGSPLFNLNASVSIPGEVDGRDIQSDLSQIAQDLGVEIHLNI</sequence>
<dbReference type="PANTHER" id="PTHR34875:SF6">
    <property type="entry name" value="UPF0237 PROTEIN MJ1558"/>
    <property type="match status" value="1"/>
</dbReference>
<dbReference type="InterPro" id="IPR050990">
    <property type="entry name" value="UPF0237/GcvR_regulator"/>
</dbReference>